<dbReference type="Proteomes" id="UP000319619">
    <property type="component" value="Unassembled WGS sequence"/>
</dbReference>
<dbReference type="GO" id="GO:0016117">
    <property type="term" value="P:carotenoid biosynthetic process"/>
    <property type="evidence" value="ECO:0007669"/>
    <property type="project" value="UniProtKB-ARBA"/>
</dbReference>
<organism evidence="2 3">
    <name type="scientific">candidate division LCP-89 bacterium B3_LCP</name>
    <dbReference type="NCBI Taxonomy" id="2012998"/>
    <lineage>
        <taxon>Bacteria</taxon>
        <taxon>Pseudomonadati</taxon>
        <taxon>Bacteria division LCP-89</taxon>
    </lineage>
</organism>
<gene>
    <name evidence="2" type="ORF">CEE37_14610</name>
</gene>
<evidence type="ECO:0000313" key="3">
    <source>
        <dbReference type="Proteomes" id="UP000319619"/>
    </source>
</evidence>
<dbReference type="Gene3D" id="1.10.600.10">
    <property type="entry name" value="Farnesyl Diphosphate Synthase"/>
    <property type="match status" value="1"/>
</dbReference>
<dbReference type="Pfam" id="PF00494">
    <property type="entry name" value="SQS_PSY"/>
    <property type="match status" value="1"/>
</dbReference>
<dbReference type="GO" id="GO:0051996">
    <property type="term" value="F:squalene synthase [NAD(P)H] activity"/>
    <property type="evidence" value="ECO:0007669"/>
    <property type="project" value="InterPro"/>
</dbReference>
<accession>A0A532UPX0</accession>
<protein>
    <submittedName>
        <fullName evidence="2">Squalene synthase HpnD</fullName>
    </submittedName>
</protein>
<evidence type="ECO:0000256" key="1">
    <source>
        <dbReference type="ARBA" id="ARBA00022679"/>
    </source>
</evidence>
<dbReference type="CDD" id="cd00683">
    <property type="entry name" value="Trans_IPPS_HH"/>
    <property type="match status" value="1"/>
</dbReference>
<dbReference type="SUPFAM" id="SSF48576">
    <property type="entry name" value="Terpenoid synthases"/>
    <property type="match status" value="1"/>
</dbReference>
<proteinExistence type="predicted"/>
<evidence type="ECO:0000313" key="2">
    <source>
        <dbReference type="EMBL" id="TKJ36942.1"/>
    </source>
</evidence>
<dbReference type="PROSITE" id="PS01045">
    <property type="entry name" value="SQUALEN_PHYTOEN_SYN_2"/>
    <property type="match status" value="1"/>
</dbReference>
<sequence length="291" mass="33826">MTFQGDLQDAYHHCDRIARQRARNFYPAFRFLPSSRRLALSTFYVFCSHSDDIADDESGASLEEKQNRLNAWEESLNRCFKGEADSFLFLALGDAITKYNLPISPFEDLLKGIRIDFTPARFSTFSELETYCKYVASSVGLISVRIFGCDTNAADEYAEKLGIGLQLTNIIRDISEDSHRGRLYIPLEDLHRFSLEEEDIHNQVYDDRFIALMEFQYERAQQYFNSADLEIIGDQSRKLLPAEIMKAVYRSTLEEIKRRNYRVYDGRVSLSKWRLIASAAKPVVKWLFRLI</sequence>
<reference evidence="2 3" key="1">
    <citation type="submission" date="2017-06" db="EMBL/GenBank/DDBJ databases">
        <title>Novel microbial phyla capable of carbon fixation and sulfur reduction in deep-sea sediments.</title>
        <authorList>
            <person name="Huang J."/>
            <person name="Baker B."/>
            <person name="Wang Y."/>
        </authorList>
    </citation>
    <scope>NUCLEOTIDE SEQUENCE [LARGE SCALE GENOMIC DNA]</scope>
    <source>
        <strain evidence="2">B3_LCP</strain>
    </source>
</reference>
<dbReference type="AlphaFoldDB" id="A0A532UPX0"/>
<dbReference type="PANTHER" id="PTHR31480">
    <property type="entry name" value="BIFUNCTIONAL LYCOPENE CYCLASE/PHYTOENE SYNTHASE"/>
    <property type="match status" value="1"/>
</dbReference>
<dbReference type="EMBL" id="NJBN01000014">
    <property type="protein sequence ID" value="TKJ36942.1"/>
    <property type="molecule type" value="Genomic_DNA"/>
</dbReference>
<dbReference type="InterPro" id="IPR019845">
    <property type="entry name" value="Squalene/phytoene_synthase_CS"/>
</dbReference>
<name>A0A532UPX0_UNCL8</name>
<dbReference type="InterPro" id="IPR033904">
    <property type="entry name" value="Trans_IPPS_HH"/>
</dbReference>
<dbReference type="InterPro" id="IPR008949">
    <property type="entry name" value="Isoprenoid_synthase_dom_sf"/>
</dbReference>
<keyword evidence="1" id="KW-0808">Transferase</keyword>
<dbReference type="InterPro" id="IPR002060">
    <property type="entry name" value="Squ/phyt_synthse"/>
</dbReference>
<comment type="caution">
    <text evidence="2">The sequence shown here is derived from an EMBL/GenBank/DDBJ whole genome shotgun (WGS) entry which is preliminary data.</text>
</comment>